<keyword evidence="1" id="KW-1133">Transmembrane helix</keyword>
<dbReference type="RefSeq" id="WP_094014962.1">
    <property type="nucleotide sequence ID" value="NZ_NMQW01000017.1"/>
</dbReference>
<dbReference type="OrthoDB" id="2680642at2"/>
<protein>
    <submittedName>
        <fullName evidence="2">Uncharacterized protein</fullName>
    </submittedName>
</protein>
<feature type="transmembrane region" description="Helical" evidence="1">
    <location>
        <begin position="169"/>
        <end position="194"/>
    </location>
</feature>
<comment type="caution">
    <text evidence="2">The sequence shown here is derived from an EMBL/GenBank/DDBJ whole genome shotgun (WGS) entry which is preliminary data.</text>
</comment>
<evidence type="ECO:0000313" key="2">
    <source>
        <dbReference type="EMBL" id="OXM85811.1"/>
    </source>
</evidence>
<evidence type="ECO:0000256" key="1">
    <source>
        <dbReference type="SAM" id="Phobius"/>
    </source>
</evidence>
<feature type="transmembrane region" description="Helical" evidence="1">
    <location>
        <begin position="65"/>
        <end position="86"/>
    </location>
</feature>
<dbReference type="AlphaFoldDB" id="A0A229URD4"/>
<evidence type="ECO:0000313" key="3">
    <source>
        <dbReference type="Proteomes" id="UP000215509"/>
    </source>
</evidence>
<organism evidence="2 3">
    <name type="scientific">Paenibacillus rigui</name>
    <dbReference type="NCBI Taxonomy" id="554312"/>
    <lineage>
        <taxon>Bacteria</taxon>
        <taxon>Bacillati</taxon>
        <taxon>Bacillota</taxon>
        <taxon>Bacilli</taxon>
        <taxon>Bacillales</taxon>
        <taxon>Paenibacillaceae</taxon>
        <taxon>Paenibacillus</taxon>
    </lineage>
</organism>
<sequence>MSKESNKEGNQLSRIFTVIKEYYLLFPLIIYLSGFLYVQGNFSLYVFEAFSISASQTSPVSQEKYILNGIFCLVILVISFLFAYSFKWAYKSVDIENIFRKIKKTKIDNPTENETIEHKRFTKGIEISFYLGKSNSIKVSKIKDTQIVDSHKNKKNQLKKEKIHFGSSYSSIVMFMILAMPYSFLINTLLFILSYKVFNATIQIDISYIIYFSIYMLFSINAYYKLINEKQRTDLYSSITNHYSKEMYSLEDKDVVRDVFSRFKDNNFHTINFIDSRKIKYNITQILFICIFGTTIAISLYLYGLNSQILNIMTYNNGDGVTKVSRITTADGIVNEYLALDFSKDFFIGYNGGNAITIPTSKIQSIETWSEKKKIKIKKYDSNLDLDLIDKEVAQTVENFYSYRLSRNATGFVGLLSLNYYENNYQLISPDILKKSWEVDPTFRNKNVVDFIASELSIPIKNKDNLFSVYVIEYWRKENRKYRFDFVKEKNTWKINSISQDNDFVFTSLD</sequence>
<reference evidence="2 3" key="1">
    <citation type="submission" date="2017-07" db="EMBL/GenBank/DDBJ databases">
        <title>Genome sequencing and assembly of Paenibacillus rigui.</title>
        <authorList>
            <person name="Mayilraj S."/>
        </authorList>
    </citation>
    <scope>NUCLEOTIDE SEQUENCE [LARGE SCALE GENOMIC DNA]</scope>
    <source>
        <strain evidence="2 3">JCM 16352</strain>
    </source>
</reference>
<keyword evidence="1" id="KW-0812">Transmembrane</keyword>
<accession>A0A229URD4</accession>
<gene>
    <name evidence="2" type="ORF">CF651_11275</name>
</gene>
<feature type="transmembrane region" description="Helical" evidence="1">
    <location>
        <begin position="21"/>
        <end position="45"/>
    </location>
</feature>
<dbReference type="Proteomes" id="UP000215509">
    <property type="component" value="Unassembled WGS sequence"/>
</dbReference>
<name>A0A229URD4_9BACL</name>
<feature type="transmembrane region" description="Helical" evidence="1">
    <location>
        <begin position="206"/>
        <end position="224"/>
    </location>
</feature>
<feature type="transmembrane region" description="Helical" evidence="1">
    <location>
        <begin position="286"/>
        <end position="304"/>
    </location>
</feature>
<keyword evidence="1" id="KW-0472">Membrane</keyword>
<keyword evidence="3" id="KW-1185">Reference proteome</keyword>
<dbReference type="EMBL" id="NMQW01000017">
    <property type="protein sequence ID" value="OXM85811.1"/>
    <property type="molecule type" value="Genomic_DNA"/>
</dbReference>
<proteinExistence type="predicted"/>